<dbReference type="GO" id="GO:0043516">
    <property type="term" value="P:regulation of DNA damage response, signal transduction by p53 class mediator"/>
    <property type="evidence" value="ECO:0007669"/>
    <property type="project" value="TreeGrafter"/>
</dbReference>
<dbReference type="Gene3D" id="2.170.270.10">
    <property type="entry name" value="SET domain"/>
    <property type="match status" value="1"/>
</dbReference>
<dbReference type="GO" id="GO:0006357">
    <property type="term" value="P:regulation of transcription by RNA polymerase II"/>
    <property type="evidence" value="ECO:0007669"/>
    <property type="project" value="TreeGrafter"/>
</dbReference>
<keyword evidence="2" id="KW-0808">Transferase</keyword>
<dbReference type="GO" id="GO:0005634">
    <property type="term" value="C:nucleus"/>
    <property type="evidence" value="ECO:0007669"/>
    <property type="project" value="TreeGrafter"/>
</dbReference>
<name>K1PFJ0_MAGGI</name>
<dbReference type="EMBL" id="JH815982">
    <property type="protein sequence ID" value="EKC22607.1"/>
    <property type="molecule type" value="Genomic_DNA"/>
</dbReference>
<sequence>MAMFDACGVQYHVPAAEARKEADHYIKLKLDKDGCEVKHINDVIGKGVFAKKDYKKGEFILEYDGELISRREGENREKNYSSALGSYIFFFKSPQGGKKLCF</sequence>
<dbReference type="PANTHER" id="PTHR46167">
    <property type="entry name" value="N-LYSINE METHYLTRANSFERASE KMT5A"/>
    <property type="match status" value="1"/>
</dbReference>
<dbReference type="HOGENOM" id="CLU_2280120_0_0_1"/>
<dbReference type="InParanoid" id="K1PFJ0"/>
<feature type="domain" description="SET" evidence="1">
    <location>
        <begin position="45"/>
        <end position="92"/>
    </location>
</feature>
<proteinExistence type="predicted"/>
<dbReference type="InterPro" id="IPR046341">
    <property type="entry name" value="SET_dom_sf"/>
</dbReference>
<dbReference type="AlphaFoldDB" id="K1PFJ0"/>
<dbReference type="InterPro" id="IPR051760">
    <property type="entry name" value="KMT5A"/>
</dbReference>
<protein>
    <submittedName>
        <fullName evidence="2">Histone-lysine N-methyltransferase pr-set7</fullName>
    </submittedName>
</protein>
<gene>
    <name evidence="2" type="ORF">CGI_10001891</name>
</gene>
<evidence type="ECO:0000313" key="2">
    <source>
        <dbReference type="EMBL" id="EKC22607.1"/>
    </source>
</evidence>
<keyword evidence="2" id="KW-0489">Methyltransferase</keyword>
<evidence type="ECO:0000259" key="1">
    <source>
        <dbReference type="Pfam" id="PF00856"/>
    </source>
</evidence>
<reference evidence="2" key="1">
    <citation type="journal article" date="2012" name="Nature">
        <title>The oyster genome reveals stress adaptation and complexity of shell formation.</title>
        <authorList>
            <person name="Zhang G."/>
            <person name="Fang X."/>
            <person name="Guo X."/>
            <person name="Li L."/>
            <person name="Luo R."/>
            <person name="Xu F."/>
            <person name="Yang P."/>
            <person name="Zhang L."/>
            <person name="Wang X."/>
            <person name="Qi H."/>
            <person name="Xiong Z."/>
            <person name="Que H."/>
            <person name="Xie Y."/>
            <person name="Holland P.W."/>
            <person name="Paps J."/>
            <person name="Zhu Y."/>
            <person name="Wu F."/>
            <person name="Chen Y."/>
            <person name="Wang J."/>
            <person name="Peng C."/>
            <person name="Meng J."/>
            <person name="Yang L."/>
            <person name="Liu J."/>
            <person name="Wen B."/>
            <person name="Zhang N."/>
            <person name="Huang Z."/>
            <person name="Zhu Q."/>
            <person name="Feng Y."/>
            <person name="Mount A."/>
            <person name="Hedgecock D."/>
            <person name="Xu Z."/>
            <person name="Liu Y."/>
            <person name="Domazet-Loso T."/>
            <person name="Du Y."/>
            <person name="Sun X."/>
            <person name="Zhang S."/>
            <person name="Liu B."/>
            <person name="Cheng P."/>
            <person name="Jiang X."/>
            <person name="Li J."/>
            <person name="Fan D."/>
            <person name="Wang W."/>
            <person name="Fu W."/>
            <person name="Wang T."/>
            <person name="Wang B."/>
            <person name="Zhang J."/>
            <person name="Peng Z."/>
            <person name="Li Y."/>
            <person name="Li N."/>
            <person name="Wang J."/>
            <person name="Chen M."/>
            <person name="He Y."/>
            <person name="Tan F."/>
            <person name="Song X."/>
            <person name="Zheng Q."/>
            <person name="Huang R."/>
            <person name="Yang H."/>
            <person name="Du X."/>
            <person name="Chen L."/>
            <person name="Yang M."/>
            <person name="Gaffney P.M."/>
            <person name="Wang S."/>
            <person name="Luo L."/>
            <person name="She Z."/>
            <person name="Ming Y."/>
            <person name="Huang W."/>
            <person name="Zhang S."/>
            <person name="Huang B."/>
            <person name="Zhang Y."/>
            <person name="Qu T."/>
            <person name="Ni P."/>
            <person name="Miao G."/>
            <person name="Wang J."/>
            <person name="Wang Q."/>
            <person name="Steinberg C.E."/>
            <person name="Wang H."/>
            <person name="Li N."/>
            <person name="Qian L."/>
            <person name="Zhang G."/>
            <person name="Li Y."/>
            <person name="Yang H."/>
            <person name="Liu X."/>
            <person name="Wang J."/>
            <person name="Yin Y."/>
            <person name="Wang J."/>
        </authorList>
    </citation>
    <scope>NUCLEOTIDE SEQUENCE [LARGE SCALE GENOMIC DNA]</scope>
    <source>
        <strain evidence="2">05x7-T-G4-1.051#20</strain>
    </source>
</reference>
<dbReference type="GO" id="GO:0005700">
    <property type="term" value="C:polytene chromosome"/>
    <property type="evidence" value="ECO:0007669"/>
    <property type="project" value="TreeGrafter"/>
</dbReference>
<dbReference type="Pfam" id="PF00856">
    <property type="entry name" value="SET"/>
    <property type="match status" value="1"/>
</dbReference>
<organism evidence="2">
    <name type="scientific">Magallana gigas</name>
    <name type="common">Pacific oyster</name>
    <name type="synonym">Crassostrea gigas</name>
    <dbReference type="NCBI Taxonomy" id="29159"/>
    <lineage>
        <taxon>Eukaryota</taxon>
        <taxon>Metazoa</taxon>
        <taxon>Spiralia</taxon>
        <taxon>Lophotrochozoa</taxon>
        <taxon>Mollusca</taxon>
        <taxon>Bivalvia</taxon>
        <taxon>Autobranchia</taxon>
        <taxon>Pteriomorphia</taxon>
        <taxon>Ostreida</taxon>
        <taxon>Ostreoidea</taxon>
        <taxon>Ostreidae</taxon>
        <taxon>Magallana</taxon>
    </lineage>
</organism>
<dbReference type="SUPFAM" id="SSF82199">
    <property type="entry name" value="SET domain"/>
    <property type="match status" value="1"/>
</dbReference>
<dbReference type="PANTHER" id="PTHR46167:SF1">
    <property type="entry name" value="N-LYSINE METHYLTRANSFERASE KMT5A"/>
    <property type="match status" value="1"/>
</dbReference>
<dbReference type="InterPro" id="IPR001214">
    <property type="entry name" value="SET_dom"/>
</dbReference>
<accession>K1PFJ0</accession>
<dbReference type="GO" id="GO:0032259">
    <property type="term" value="P:methylation"/>
    <property type="evidence" value="ECO:0007669"/>
    <property type="project" value="UniProtKB-KW"/>
</dbReference>
<dbReference type="GO" id="GO:0042799">
    <property type="term" value="F:histone H4K20 methyltransferase activity"/>
    <property type="evidence" value="ECO:0007669"/>
    <property type="project" value="TreeGrafter"/>
</dbReference>